<evidence type="ECO:0000313" key="2">
    <source>
        <dbReference type="Proteomes" id="UP000283090"/>
    </source>
</evidence>
<dbReference type="VEuPathDB" id="FungiDB:DFL_005313"/>
<dbReference type="RefSeq" id="XP_067492610.1">
    <property type="nucleotide sequence ID" value="XM_067634553.1"/>
</dbReference>
<reference evidence="1 2" key="1">
    <citation type="submission" date="2019-01" db="EMBL/GenBank/DDBJ databases">
        <title>Intercellular communication is required for trap formation in the nematode-trapping fungus Duddingtonia flagrans.</title>
        <authorList>
            <person name="Youssar L."/>
            <person name="Wernet V."/>
            <person name="Hensel N."/>
            <person name="Hildebrandt H.-G."/>
            <person name="Fischer R."/>
        </authorList>
    </citation>
    <scope>NUCLEOTIDE SEQUENCE [LARGE SCALE GENOMIC DNA]</scope>
    <source>
        <strain evidence="1 2">CBS H-5679</strain>
    </source>
</reference>
<evidence type="ECO:0000313" key="1">
    <source>
        <dbReference type="EMBL" id="RVD87066.1"/>
    </source>
</evidence>
<dbReference type="GeneID" id="93587624"/>
<proteinExistence type="predicted"/>
<name>A0A437A7H0_ARTFL</name>
<sequence>MLTKTATAFREAFVEILAEKLASPASNDAQKAWEFEKEDAQKIMVKLAVGLRKLRDRIDDLDNEFYEEGCTIWARVMRKFPLLNDVIERILGDLNSNIPQLLATQLEALRGLRD</sequence>
<organism evidence="1 2">
    <name type="scientific">Arthrobotrys flagrans</name>
    <name type="common">Nematode-trapping fungus</name>
    <name type="synonym">Trichothecium flagrans</name>
    <dbReference type="NCBI Taxonomy" id="97331"/>
    <lineage>
        <taxon>Eukaryota</taxon>
        <taxon>Fungi</taxon>
        <taxon>Dikarya</taxon>
        <taxon>Ascomycota</taxon>
        <taxon>Pezizomycotina</taxon>
        <taxon>Orbiliomycetes</taxon>
        <taxon>Orbiliales</taxon>
        <taxon>Orbiliaceae</taxon>
        <taxon>Arthrobotrys</taxon>
    </lineage>
</organism>
<comment type="caution">
    <text evidence="1">The sequence shown here is derived from an EMBL/GenBank/DDBJ whole genome shotgun (WGS) entry which is preliminary data.</text>
</comment>
<protein>
    <submittedName>
        <fullName evidence="1">Uncharacterized protein</fullName>
    </submittedName>
</protein>
<dbReference type="AlphaFoldDB" id="A0A437A7H0"/>
<dbReference type="EMBL" id="SAEB01000006">
    <property type="protein sequence ID" value="RVD87066.1"/>
    <property type="molecule type" value="Genomic_DNA"/>
</dbReference>
<keyword evidence="2" id="KW-1185">Reference proteome</keyword>
<gene>
    <name evidence="1" type="ORF">DFL_005313</name>
</gene>
<accession>A0A437A7H0</accession>
<dbReference type="Proteomes" id="UP000283090">
    <property type="component" value="Unassembled WGS sequence"/>
</dbReference>